<evidence type="ECO:0000256" key="1">
    <source>
        <dbReference type="ARBA" id="ARBA00004141"/>
    </source>
</evidence>
<keyword evidence="5" id="KW-0813">Transport</keyword>
<evidence type="ECO:0000256" key="3">
    <source>
        <dbReference type="ARBA" id="ARBA00022989"/>
    </source>
</evidence>
<dbReference type="InterPro" id="IPR002033">
    <property type="entry name" value="TatC"/>
</dbReference>
<comment type="similarity">
    <text evidence="5">Belongs to the TatC family.</text>
</comment>
<dbReference type="PANTHER" id="PTHR30371">
    <property type="entry name" value="SEC-INDEPENDENT PROTEIN TRANSLOCASE PROTEIN TATC"/>
    <property type="match status" value="1"/>
</dbReference>
<organism evidence="6 7">
    <name type="scientific">Aeoliella straminimaris</name>
    <dbReference type="NCBI Taxonomy" id="2954799"/>
    <lineage>
        <taxon>Bacteria</taxon>
        <taxon>Pseudomonadati</taxon>
        <taxon>Planctomycetota</taxon>
        <taxon>Planctomycetia</taxon>
        <taxon>Pirellulales</taxon>
        <taxon>Lacipirellulaceae</taxon>
        <taxon>Aeoliella</taxon>
    </lineage>
</organism>
<feature type="transmembrane region" description="Helical" evidence="5">
    <location>
        <begin position="295"/>
        <end position="315"/>
    </location>
</feature>
<keyword evidence="4 5" id="KW-0472">Membrane</keyword>
<dbReference type="PANTHER" id="PTHR30371:SF0">
    <property type="entry name" value="SEC-INDEPENDENT PROTEIN TRANSLOCASE PROTEIN TATC, CHLOROPLASTIC-RELATED"/>
    <property type="match status" value="1"/>
</dbReference>
<evidence type="ECO:0000256" key="5">
    <source>
        <dbReference type="HAMAP-Rule" id="MF_00902"/>
    </source>
</evidence>
<keyword evidence="3 5" id="KW-1133">Transmembrane helix</keyword>
<comment type="subcellular location">
    <subcellularLocation>
        <location evidence="5">Cell membrane</location>
        <topology evidence="5">Multi-pass membrane protein</topology>
    </subcellularLocation>
    <subcellularLocation>
        <location evidence="1">Membrane</location>
        <topology evidence="1">Multi-pass membrane protein</topology>
    </subcellularLocation>
</comment>
<dbReference type="AlphaFoldDB" id="A0A9X2FEG7"/>
<dbReference type="NCBIfam" id="TIGR00945">
    <property type="entry name" value="tatC"/>
    <property type="match status" value="1"/>
</dbReference>
<dbReference type="HAMAP" id="MF_00902">
    <property type="entry name" value="TatC"/>
    <property type="match status" value="1"/>
</dbReference>
<feature type="transmembrane region" description="Helical" evidence="5">
    <location>
        <begin position="25"/>
        <end position="44"/>
    </location>
</feature>
<comment type="subunit">
    <text evidence="5">Forms a complex with TatA.</text>
</comment>
<dbReference type="Pfam" id="PF00902">
    <property type="entry name" value="TatC"/>
    <property type="match status" value="1"/>
</dbReference>
<accession>A0A9X2FEG7</accession>
<protein>
    <recommendedName>
        <fullName evidence="5">Sec-independent protein translocase protein TatC</fullName>
    </recommendedName>
</protein>
<keyword evidence="5" id="KW-1003">Cell membrane</keyword>
<dbReference type="GO" id="GO:0065002">
    <property type="term" value="P:intracellular protein transmembrane transport"/>
    <property type="evidence" value="ECO:0007669"/>
    <property type="project" value="TreeGrafter"/>
</dbReference>
<evidence type="ECO:0000313" key="7">
    <source>
        <dbReference type="Proteomes" id="UP001155241"/>
    </source>
</evidence>
<comment type="caution">
    <text evidence="5">Lacks conserved residue(s) required for the propagation of feature annotation.</text>
</comment>
<sequence>MAEPDDLFEKSKMSFGQHLEELRGALVKSLLAIAIGFGIGLYFAPMFVRYVEGPLNRAVDRHVLNDAREKYIDELKQRKADGEPVPDDLEAAADVFIEQGLAPRRIYIDPELLKIESDENLVPITIFEYVKDDPRRVIGTGVTQGFMVFVKAALVLGLIIASPFVFYFIWQFVAAGLYPHERRYVKVFLPFSIGLFLAGAAVAFYGALHFVLEFLFWFYEVLDIAPYPVINEWMSFILILPLGFGISFQLPLVMLFLERIGIFTVENYLKQWKVAVIVICIISTVLTPADPQSMILMAVPLVGLYFGGVGLCRYMPRRQTPFGTMADQ</sequence>
<keyword evidence="5" id="KW-0811">Translocation</keyword>
<dbReference type="GO" id="GO:0009977">
    <property type="term" value="F:proton motive force dependent protein transmembrane transporter activity"/>
    <property type="evidence" value="ECO:0007669"/>
    <property type="project" value="TreeGrafter"/>
</dbReference>
<comment type="caution">
    <text evidence="6">The sequence shown here is derived from an EMBL/GenBank/DDBJ whole genome shotgun (WGS) entry which is preliminary data.</text>
</comment>
<keyword evidence="5" id="KW-0653">Protein transport</keyword>
<comment type="function">
    <text evidence="5">Part of the twin-arginine translocation (Tat) system that transports large folded proteins containing a characteristic twin-arginine motif in their signal peptide across membranes.</text>
</comment>
<dbReference type="GO" id="GO:0033281">
    <property type="term" value="C:TAT protein transport complex"/>
    <property type="evidence" value="ECO:0007669"/>
    <property type="project" value="UniProtKB-UniRule"/>
</dbReference>
<gene>
    <name evidence="5 6" type="primary">tatC</name>
    <name evidence="6" type="ORF">NG895_26830</name>
</gene>
<evidence type="ECO:0000256" key="4">
    <source>
        <dbReference type="ARBA" id="ARBA00023136"/>
    </source>
</evidence>
<proteinExistence type="inferred from homology"/>
<name>A0A9X2FEG7_9BACT</name>
<evidence type="ECO:0000313" key="6">
    <source>
        <dbReference type="EMBL" id="MCO6047535.1"/>
    </source>
</evidence>
<keyword evidence="7" id="KW-1185">Reference proteome</keyword>
<keyword evidence="2 5" id="KW-0812">Transmembrane</keyword>
<feature type="transmembrane region" description="Helical" evidence="5">
    <location>
        <begin position="187"/>
        <end position="218"/>
    </location>
</feature>
<dbReference type="GO" id="GO:0043953">
    <property type="term" value="P:protein transport by the Tat complex"/>
    <property type="evidence" value="ECO:0007669"/>
    <property type="project" value="UniProtKB-UniRule"/>
</dbReference>
<dbReference type="EMBL" id="JAMXLR010000092">
    <property type="protein sequence ID" value="MCO6047535.1"/>
    <property type="molecule type" value="Genomic_DNA"/>
</dbReference>
<dbReference type="Proteomes" id="UP001155241">
    <property type="component" value="Unassembled WGS sequence"/>
</dbReference>
<feature type="transmembrane region" description="Helical" evidence="5">
    <location>
        <begin position="152"/>
        <end position="175"/>
    </location>
</feature>
<dbReference type="RefSeq" id="WP_252855645.1">
    <property type="nucleotide sequence ID" value="NZ_JAMXLR010000092.1"/>
</dbReference>
<feature type="transmembrane region" description="Helical" evidence="5">
    <location>
        <begin position="233"/>
        <end position="257"/>
    </location>
</feature>
<evidence type="ECO:0000256" key="2">
    <source>
        <dbReference type="ARBA" id="ARBA00022692"/>
    </source>
</evidence>
<reference evidence="6" key="1">
    <citation type="submission" date="2022-06" db="EMBL/GenBank/DDBJ databases">
        <title>Aeoliella straminimaris, a novel planctomycete from sediments.</title>
        <authorList>
            <person name="Vitorino I.R."/>
            <person name="Lage O.M."/>
        </authorList>
    </citation>
    <scope>NUCLEOTIDE SEQUENCE</scope>
    <source>
        <strain evidence="6">ICT_H6.2</strain>
    </source>
</reference>